<gene>
    <name evidence="3" type="ORF">CLV98_105223</name>
</gene>
<dbReference type="AlphaFoldDB" id="A0A316AJV5"/>
<dbReference type="InterPro" id="IPR024474">
    <property type="entry name" value="Znf_dom_IS66"/>
</dbReference>
<proteinExistence type="predicted"/>
<dbReference type="Proteomes" id="UP000245880">
    <property type="component" value="Unassembled WGS sequence"/>
</dbReference>
<feature type="domain" description="Transposase IS66 zinc-finger binding" evidence="2">
    <location>
        <begin position="53"/>
        <end position="81"/>
    </location>
</feature>
<dbReference type="OrthoDB" id="9760067at2"/>
<organism evidence="3 4">
    <name type="scientific">Dyadobacter jejuensis</name>
    <dbReference type="NCBI Taxonomy" id="1082580"/>
    <lineage>
        <taxon>Bacteria</taxon>
        <taxon>Pseudomonadati</taxon>
        <taxon>Bacteroidota</taxon>
        <taxon>Cytophagia</taxon>
        <taxon>Cytophagales</taxon>
        <taxon>Spirosomataceae</taxon>
        <taxon>Dyadobacter</taxon>
    </lineage>
</organism>
<evidence type="ECO:0000256" key="1">
    <source>
        <dbReference type="SAM" id="MobiDB-lite"/>
    </source>
</evidence>
<keyword evidence="4" id="KW-1185">Reference proteome</keyword>
<accession>A0A316AJV5</accession>
<feature type="region of interest" description="Disordered" evidence="1">
    <location>
        <begin position="1"/>
        <end position="24"/>
    </location>
</feature>
<evidence type="ECO:0000313" key="4">
    <source>
        <dbReference type="Proteomes" id="UP000245880"/>
    </source>
</evidence>
<evidence type="ECO:0000313" key="3">
    <source>
        <dbReference type="EMBL" id="PWJ58043.1"/>
    </source>
</evidence>
<dbReference type="Pfam" id="PF13005">
    <property type="entry name" value="zf-IS66"/>
    <property type="match status" value="1"/>
</dbReference>
<name>A0A316AJV5_9BACT</name>
<comment type="caution">
    <text evidence="3">The sequence shown here is derived from an EMBL/GenBank/DDBJ whole genome shotgun (WGS) entry which is preliminary data.</text>
</comment>
<reference evidence="3 4" key="1">
    <citation type="submission" date="2018-03" db="EMBL/GenBank/DDBJ databases">
        <title>Genomic Encyclopedia of Archaeal and Bacterial Type Strains, Phase II (KMG-II): from individual species to whole genera.</title>
        <authorList>
            <person name="Goeker M."/>
        </authorList>
    </citation>
    <scope>NUCLEOTIDE SEQUENCE [LARGE SCALE GENOMIC DNA]</scope>
    <source>
        <strain evidence="3 4">DSM 100346</strain>
    </source>
</reference>
<dbReference type="EMBL" id="QGDT01000005">
    <property type="protein sequence ID" value="PWJ58043.1"/>
    <property type="molecule type" value="Genomic_DNA"/>
</dbReference>
<feature type="compositionally biased region" description="Polar residues" evidence="1">
    <location>
        <begin position="1"/>
        <end position="16"/>
    </location>
</feature>
<dbReference type="RefSeq" id="WP_109674630.1">
    <property type="nucleotide sequence ID" value="NZ_QGDT01000005.1"/>
</dbReference>
<protein>
    <submittedName>
        <fullName evidence="3">Transposase IS66-like protein</fullName>
    </submittedName>
</protein>
<evidence type="ECO:0000259" key="2">
    <source>
        <dbReference type="Pfam" id="PF13005"/>
    </source>
</evidence>
<sequence>MSNIGNEAQNISQQQDKQAEKRRKVARVRMALPENLEREEIILDPEGDLSEYKVIGEEVTEVLVMIPASFRVKRIIRRKWALKNPAKSDNKGVLIAPIPSRTIKRGFLTSRCWHTC</sequence>